<gene>
    <name evidence="1" type="ORF">MSG28_013365</name>
</gene>
<protein>
    <submittedName>
        <fullName evidence="1">Uncharacterized protein</fullName>
    </submittedName>
</protein>
<dbReference type="Proteomes" id="UP001064048">
    <property type="component" value="Chromosome 23"/>
</dbReference>
<dbReference type="EMBL" id="CM046123">
    <property type="protein sequence ID" value="KAI8439659.1"/>
    <property type="molecule type" value="Genomic_DNA"/>
</dbReference>
<name>A0ACC0KTK7_CHOFU</name>
<proteinExistence type="predicted"/>
<comment type="caution">
    <text evidence="1">The sequence shown here is derived from an EMBL/GenBank/DDBJ whole genome shotgun (WGS) entry which is preliminary data.</text>
</comment>
<accession>A0ACC0KTK7</accession>
<evidence type="ECO:0000313" key="2">
    <source>
        <dbReference type="Proteomes" id="UP001064048"/>
    </source>
</evidence>
<reference evidence="1 2" key="1">
    <citation type="journal article" date="2022" name="Genome Biol. Evol.">
        <title>The Spruce Budworm Genome: Reconstructing the Evolutionary History of Antifreeze Proteins.</title>
        <authorList>
            <person name="Beliveau C."/>
            <person name="Gagne P."/>
            <person name="Picq S."/>
            <person name="Vernygora O."/>
            <person name="Keeling C.I."/>
            <person name="Pinkney K."/>
            <person name="Doucet D."/>
            <person name="Wen F."/>
            <person name="Johnston J.S."/>
            <person name="Maaroufi H."/>
            <person name="Boyle B."/>
            <person name="Laroche J."/>
            <person name="Dewar K."/>
            <person name="Juretic N."/>
            <person name="Blackburn G."/>
            <person name="Nisole A."/>
            <person name="Brunet B."/>
            <person name="Brandao M."/>
            <person name="Lumley L."/>
            <person name="Duan J."/>
            <person name="Quan G."/>
            <person name="Lucarotti C.J."/>
            <person name="Roe A.D."/>
            <person name="Sperling F.A.H."/>
            <person name="Levesque R.C."/>
            <person name="Cusson M."/>
        </authorList>
    </citation>
    <scope>NUCLEOTIDE SEQUENCE [LARGE SCALE GENOMIC DNA]</scope>
    <source>
        <strain evidence="1">Glfc:IPQL:Cfum</strain>
    </source>
</reference>
<evidence type="ECO:0000313" key="1">
    <source>
        <dbReference type="EMBL" id="KAI8439659.1"/>
    </source>
</evidence>
<keyword evidence="2" id="KW-1185">Reference proteome</keyword>
<sequence>MVVAIRADLAQGRSTKVTDEDPLIACVGGRTRHQIENLDPSTTYFVSVFAIARDRRAGSLLASGSVRPRTSTAKRLLENMPYRADIRSKSVFYFKGTIGSPLWVSLSTCGGSVDVEVLVKGKKIYAASKIDRFLKFSVEASSSIQETSDEGSVQFDSSSEEAKMRYVIRVLPSLADQEAVGIELTASSARSGISAPELSEAGVRELRPLRSCHTIDVAYLPAINHEGDVIKYCTVARETGIGDQHSCASTKRSSKVCINHVQRPPSRAIAQKLSGLKAGTRYAIQVTASSKGATVPYKTLIAETNVVCK</sequence>
<organism evidence="1 2">
    <name type="scientific">Choristoneura fumiferana</name>
    <name type="common">Spruce budworm moth</name>
    <name type="synonym">Archips fumiferana</name>
    <dbReference type="NCBI Taxonomy" id="7141"/>
    <lineage>
        <taxon>Eukaryota</taxon>
        <taxon>Metazoa</taxon>
        <taxon>Ecdysozoa</taxon>
        <taxon>Arthropoda</taxon>
        <taxon>Hexapoda</taxon>
        <taxon>Insecta</taxon>
        <taxon>Pterygota</taxon>
        <taxon>Neoptera</taxon>
        <taxon>Endopterygota</taxon>
        <taxon>Lepidoptera</taxon>
        <taxon>Glossata</taxon>
        <taxon>Ditrysia</taxon>
        <taxon>Tortricoidea</taxon>
        <taxon>Tortricidae</taxon>
        <taxon>Tortricinae</taxon>
        <taxon>Choristoneura</taxon>
    </lineage>
</organism>